<proteinExistence type="predicted"/>
<dbReference type="SUPFAM" id="SSF53474">
    <property type="entry name" value="alpha/beta-Hydrolases"/>
    <property type="match status" value="1"/>
</dbReference>
<sequence>MTDFNNNLPVMGQCWGTLPSMRRKFDRYARRDFFRGHTREEFDAWQSGTRSLLHGLLGLDKMESCALSPVLEDVVRLPGGIRREHIRIQVEPDVWMPMFVLVPPGAGPFSRPFLCPPGHNGAGKYSVAGLYGYGPVREKIRQYHYDYGHQLAMLGYVAICPDCRGFGERREDLEDTKDLETAMKGDCRRLAHMGEPLGIPVAGMLAWDLMRAVDYLMERGEWDLDAISCLGFSGGGMQTLWLSAMDERVRLAVISGYMYGYRDALLALNRNCSCNYVPHLWEHLDMGDIASLIAPRPLLIQSCSGDRLNGPRGIANVTEQVDIIRNAYRLLDAPGLMIHEICQGPHQWHGENLAVHLGQLIDSYDQIKTNQEVFHG</sequence>
<organism evidence="1 2">
    <name type="scientific">Enterocloster aldenensis</name>
    <dbReference type="NCBI Taxonomy" id="358742"/>
    <lineage>
        <taxon>Bacteria</taxon>
        <taxon>Bacillati</taxon>
        <taxon>Bacillota</taxon>
        <taxon>Clostridia</taxon>
        <taxon>Lachnospirales</taxon>
        <taxon>Lachnospiraceae</taxon>
        <taxon>Enterocloster</taxon>
    </lineage>
</organism>
<dbReference type="PANTHER" id="PTHR47381">
    <property type="entry name" value="ALPHA/BETA-HYDROLASES SUPERFAMILY PROTEIN"/>
    <property type="match status" value="1"/>
</dbReference>
<dbReference type="Gene3D" id="3.40.50.1820">
    <property type="entry name" value="alpha/beta hydrolase"/>
    <property type="match status" value="1"/>
</dbReference>
<dbReference type="InterPro" id="IPR025890">
    <property type="entry name" value="Abhydrolase_bac"/>
</dbReference>
<dbReference type="PANTHER" id="PTHR47381:SF3">
    <property type="entry name" value="ALPHA_BETA-HYDROLASES SUPERFAMILY PROTEIN"/>
    <property type="match status" value="1"/>
</dbReference>
<dbReference type="EMBL" id="JAKNGE010000009">
    <property type="protein sequence ID" value="MCG4745457.1"/>
    <property type="molecule type" value="Genomic_DNA"/>
</dbReference>
<dbReference type="GO" id="GO:0016787">
    <property type="term" value="F:hydrolase activity"/>
    <property type="evidence" value="ECO:0007669"/>
    <property type="project" value="UniProtKB-KW"/>
</dbReference>
<keyword evidence="1" id="KW-0378">Hydrolase</keyword>
<accession>A0AAW5BTZ7</accession>
<dbReference type="Proteomes" id="UP001299608">
    <property type="component" value="Unassembled WGS sequence"/>
</dbReference>
<dbReference type="Pfam" id="PF12715">
    <property type="entry name" value="Abhydrolase_7"/>
    <property type="match status" value="1"/>
</dbReference>
<name>A0AAW5BTZ7_9FIRM</name>
<gene>
    <name evidence="1" type="ORF">L0N08_08570</name>
</gene>
<protein>
    <submittedName>
        <fullName evidence="1">Alpha/beta hydrolase family protein</fullName>
    </submittedName>
</protein>
<dbReference type="RefSeq" id="WP_227115855.1">
    <property type="nucleotide sequence ID" value="NZ_JAAITT010000003.1"/>
</dbReference>
<evidence type="ECO:0000313" key="1">
    <source>
        <dbReference type="EMBL" id="MCG4745457.1"/>
    </source>
</evidence>
<evidence type="ECO:0000313" key="2">
    <source>
        <dbReference type="Proteomes" id="UP001299608"/>
    </source>
</evidence>
<dbReference type="InterPro" id="IPR029058">
    <property type="entry name" value="AB_hydrolase_fold"/>
</dbReference>
<reference evidence="1" key="1">
    <citation type="submission" date="2022-01" db="EMBL/GenBank/DDBJ databases">
        <title>Collection of gut derived symbiotic bacterial strains cultured from healthy donors.</title>
        <authorList>
            <person name="Lin H."/>
            <person name="Kohout C."/>
            <person name="Waligurski E."/>
            <person name="Pamer E.G."/>
        </authorList>
    </citation>
    <scope>NUCLEOTIDE SEQUENCE</scope>
    <source>
        <strain evidence="1">DFI.6.55</strain>
    </source>
</reference>
<dbReference type="AlphaFoldDB" id="A0AAW5BTZ7"/>
<comment type="caution">
    <text evidence="1">The sequence shown here is derived from an EMBL/GenBank/DDBJ whole genome shotgun (WGS) entry which is preliminary data.</text>
</comment>